<dbReference type="KEGG" id="tnl:113506801"/>
<sequence length="115" mass="12965">MTSWVIHLLLLPLQINLFVYNRSKNDFAGTAQKVEKKKKFIIVPMLVSFWTHLCLSQVAWSVLQDGRKGGWISVVVAAITSDSAGGRTLDNGCDFQMRASILSLQIKVWSFEDCF</sequence>
<keyword evidence="2" id="KW-0732">Signal</keyword>
<evidence type="ECO:0000256" key="1">
    <source>
        <dbReference type="SAM" id="Phobius"/>
    </source>
</evidence>
<keyword evidence="3" id="KW-1185">Reference proteome</keyword>
<keyword evidence="1" id="KW-0812">Transmembrane</keyword>
<evidence type="ECO:0000256" key="2">
    <source>
        <dbReference type="SAM" id="SignalP"/>
    </source>
</evidence>
<reference evidence="4" key="1">
    <citation type="submission" date="2025-08" db="UniProtKB">
        <authorList>
            <consortium name="RefSeq"/>
        </authorList>
    </citation>
    <scope>IDENTIFICATION</scope>
</reference>
<dbReference type="RefSeq" id="XP_026745438.1">
    <property type="nucleotide sequence ID" value="XM_026889637.1"/>
</dbReference>
<keyword evidence="1" id="KW-1133">Transmembrane helix</keyword>
<protein>
    <submittedName>
        <fullName evidence="4">Uncharacterized protein LOC113506801 isoform X1</fullName>
    </submittedName>
</protein>
<evidence type="ECO:0000313" key="3">
    <source>
        <dbReference type="Proteomes" id="UP000322000"/>
    </source>
</evidence>
<keyword evidence="1" id="KW-0472">Membrane</keyword>
<evidence type="ECO:0000313" key="4">
    <source>
        <dbReference type="RefSeq" id="XP_026745438.1"/>
    </source>
</evidence>
<dbReference type="AlphaFoldDB" id="A0A7E5WX69"/>
<gene>
    <name evidence="4" type="primary">LOC113506801</name>
</gene>
<proteinExistence type="predicted"/>
<organism evidence="3 4">
    <name type="scientific">Trichoplusia ni</name>
    <name type="common">Cabbage looper</name>
    <dbReference type="NCBI Taxonomy" id="7111"/>
    <lineage>
        <taxon>Eukaryota</taxon>
        <taxon>Metazoa</taxon>
        <taxon>Ecdysozoa</taxon>
        <taxon>Arthropoda</taxon>
        <taxon>Hexapoda</taxon>
        <taxon>Insecta</taxon>
        <taxon>Pterygota</taxon>
        <taxon>Neoptera</taxon>
        <taxon>Endopterygota</taxon>
        <taxon>Lepidoptera</taxon>
        <taxon>Glossata</taxon>
        <taxon>Ditrysia</taxon>
        <taxon>Noctuoidea</taxon>
        <taxon>Noctuidae</taxon>
        <taxon>Plusiinae</taxon>
        <taxon>Trichoplusia</taxon>
    </lineage>
</organism>
<feature type="signal peptide" evidence="2">
    <location>
        <begin position="1"/>
        <end position="17"/>
    </location>
</feature>
<accession>A0A7E5WX69</accession>
<dbReference type="GeneID" id="113506801"/>
<feature type="chain" id="PRO_5028954129" evidence="2">
    <location>
        <begin position="18"/>
        <end position="115"/>
    </location>
</feature>
<dbReference type="InParanoid" id="A0A7E5WX69"/>
<name>A0A7E5WX69_TRINI</name>
<feature type="transmembrane region" description="Helical" evidence="1">
    <location>
        <begin position="41"/>
        <end position="63"/>
    </location>
</feature>
<dbReference type="Proteomes" id="UP000322000">
    <property type="component" value="Chromosome 25"/>
</dbReference>